<dbReference type="Pfam" id="PF25876">
    <property type="entry name" value="HH_MFP_RND"/>
    <property type="match status" value="1"/>
</dbReference>
<dbReference type="Pfam" id="PF25967">
    <property type="entry name" value="RND-MFP_C"/>
    <property type="match status" value="1"/>
</dbReference>
<evidence type="ECO:0000259" key="6">
    <source>
        <dbReference type="Pfam" id="PF25967"/>
    </source>
</evidence>
<evidence type="ECO:0000313" key="8">
    <source>
        <dbReference type="Proteomes" id="UP000234752"/>
    </source>
</evidence>
<organism evidence="7 8">
    <name type="scientific">Niveispirillum cyanobacteriorum</name>
    <dbReference type="NCBI Taxonomy" id="1612173"/>
    <lineage>
        <taxon>Bacteria</taxon>
        <taxon>Pseudomonadati</taxon>
        <taxon>Pseudomonadota</taxon>
        <taxon>Alphaproteobacteria</taxon>
        <taxon>Rhodospirillales</taxon>
        <taxon>Azospirillaceae</taxon>
        <taxon>Niveispirillum</taxon>
    </lineage>
</organism>
<dbReference type="GO" id="GO:0046677">
    <property type="term" value="P:response to antibiotic"/>
    <property type="evidence" value="ECO:0007669"/>
    <property type="project" value="TreeGrafter"/>
</dbReference>
<name>A0A2K9N8G0_9PROT</name>
<feature type="domain" description="Multidrug resistance protein MdtA-like beta-barrel" evidence="5">
    <location>
        <begin position="246"/>
        <end position="302"/>
    </location>
</feature>
<feature type="domain" description="Multidrug resistance protein MdtA-like alpha-helical hairpin" evidence="3">
    <location>
        <begin position="110"/>
        <end position="176"/>
    </location>
</feature>
<protein>
    <submittedName>
        <fullName evidence="7">Efflux transporter periplasmic adaptor subunit</fullName>
    </submittedName>
</protein>
<dbReference type="Gene3D" id="1.10.287.470">
    <property type="entry name" value="Helix hairpin bin"/>
    <property type="match status" value="1"/>
</dbReference>
<evidence type="ECO:0000313" key="7">
    <source>
        <dbReference type="EMBL" id="AUN29374.1"/>
    </source>
</evidence>
<dbReference type="Gene3D" id="2.40.420.20">
    <property type="match status" value="1"/>
</dbReference>
<evidence type="ECO:0000256" key="1">
    <source>
        <dbReference type="ARBA" id="ARBA00004196"/>
    </source>
</evidence>
<reference evidence="7 8" key="1">
    <citation type="submission" date="2017-12" db="EMBL/GenBank/DDBJ databases">
        <title>Genomes of bacteria within cyanobacterial aggregates.</title>
        <authorList>
            <person name="Cai H."/>
        </authorList>
    </citation>
    <scope>NUCLEOTIDE SEQUENCE [LARGE SCALE GENOMIC DNA]</scope>
    <source>
        <strain evidence="7 8">TH16</strain>
    </source>
</reference>
<dbReference type="InterPro" id="IPR058625">
    <property type="entry name" value="MdtA-like_BSH"/>
</dbReference>
<dbReference type="FunFam" id="2.40.420.20:FF:000001">
    <property type="entry name" value="Efflux RND transporter periplasmic adaptor subunit"/>
    <property type="match status" value="1"/>
</dbReference>
<dbReference type="Pfam" id="PF25944">
    <property type="entry name" value="Beta-barrel_RND"/>
    <property type="match status" value="1"/>
</dbReference>
<gene>
    <name evidence="7" type="ORF">C0V82_03320</name>
</gene>
<dbReference type="GO" id="GO:0022857">
    <property type="term" value="F:transmembrane transporter activity"/>
    <property type="evidence" value="ECO:0007669"/>
    <property type="project" value="InterPro"/>
</dbReference>
<sequence>MGGHHVGRAVLLAAGLSGLIALAGCGPGGQQAGGPPSAAPQVVVSQPVKKNVQEWDEYTGRFAAVEEVEIRARVSGYLTAVNFQDGQIVFKGDPLFVIDPRPYQAAADIARAGVAQAQSSVQLAQRELDRARDLRQTQAVSQAVLDTRSQQLQNAQAQLLAAQAQVRAAELDLEFTAVKAPVTGRVSNHRVSVGNLVSGGSAQSTLLTTIVSLDPIHFYFDADQASYLRYTRQSRSGERASSRDNPNPVILALPDEKDFSHKGHIDFVDNQIDDGTGTIRARAVFDNPDMVLTPGMFARLRLVGRPSYDGLLLPDAAIGTDQNRRFVYVLDKDNKATYRGVTTGPLIEGLRVIRDGLVETDKVVVGGLQRVKPGAAVTPVEQPITAPTGGTP</sequence>
<dbReference type="NCBIfam" id="TIGR01730">
    <property type="entry name" value="RND_mfp"/>
    <property type="match status" value="1"/>
</dbReference>
<dbReference type="GO" id="GO:0005886">
    <property type="term" value="C:plasma membrane"/>
    <property type="evidence" value="ECO:0007669"/>
    <property type="project" value="TreeGrafter"/>
</dbReference>
<dbReference type="Gene3D" id="2.40.50.100">
    <property type="match status" value="1"/>
</dbReference>
<keyword evidence="8" id="KW-1185">Reference proteome</keyword>
<feature type="domain" description="Multidrug resistance protein MdtA-like C-terminal permuted SH3" evidence="6">
    <location>
        <begin position="311"/>
        <end position="370"/>
    </location>
</feature>
<dbReference type="InterPro" id="IPR006143">
    <property type="entry name" value="RND_pump_MFP"/>
</dbReference>
<dbReference type="Pfam" id="PF25917">
    <property type="entry name" value="BSH_RND"/>
    <property type="match status" value="1"/>
</dbReference>
<dbReference type="OrthoDB" id="9816569at2"/>
<comment type="similarity">
    <text evidence="2">Belongs to the membrane fusion protein (MFP) (TC 8.A.1) family.</text>
</comment>
<feature type="domain" description="Multidrug resistance protein MdtA-like barrel-sandwich hybrid" evidence="4">
    <location>
        <begin position="67"/>
        <end position="208"/>
    </location>
</feature>
<dbReference type="Proteomes" id="UP000234752">
    <property type="component" value="Chromosome eg_1"/>
</dbReference>
<accession>A0A2K9N8G0</accession>
<evidence type="ECO:0000259" key="4">
    <source>
        <dbReference type="Pfam" id="PF25917"/>
    </source>
</evidence>
<dbReference type="InterPro" id="IPR058626">
    <property type="entry name" value="MdtA-like_b-barrel"/>
</dbReference>
<evidence type="ECO:0000256" key="2">
    <source>
        <dbReference type="ARBA" id="ARBA00009477"/>
    </source>
</evidence>
<dbReference type="InterPro" id="IPR058627">
    <property type="entry name" value="MdtA-like_C"/>
</dbReference>
<dbReference type="EMBL" id="CP025611">
    <property type="protein sequence ID" value="AUN29374.1"/>
    <property type="molecule type" value="Genomic_DNA"/>
</dbReference>
<evidence type="ECO:0000259" key="5">
    <source>
        <dbReference type="Pfam" id="PF25944"/>
    </source>
</evidence>
<dbReference type="AlphaFoldDB" id="A0A2K9N8G0"/>
<dbReference type="InterPro" id="IPR058624">
    <property type="entry name" value="MdtA-like_HH"/>
</dbReference>
<evidence type="ECO:0000259" key="3">
    <source>
        <dbReference type="Pfam" id="PF25876"/>
    </source>
</evidence>
<dbReference type="SUPFAM" id="SSF111369">
    <property type="entry name" value="HlyD-like secretion proteins"/>
    <property type="match status" value="1"/>
</dbReference>
<dbReference type="Gene3D" id="2.40.30.170">
    <property type="match status" value="1"/>
</dbReference>
<dbReference type="RefSeq" id="WP_102111110.1">
    <property type="nucleotide sequence ID" value="NZ_BMGN01000004.1"/>
</dbReference>
<comment type="subcellular location">
    <subcellularLocation>
        <location evidence="1">Cell envelope</location>
    </subcellularLocation>
</comment>
<dbReference type="KEGG" id="ncb:C0V82_03320"/>
<proteinExistence type="inferred from homology"/>
<dbReference type="PANTHER" id="PTHR30158">
    <property type="entry name" value="ACRA/E-RELATED COMPONENT OF DRUG EFFLUX TRANSPORTER"/>
    <property type="match status" value="1"/>
</dbReference>
<dbReference type="GO" id="GO:0030313">
    <property type="term" value="C:cell envelope"/>
    <property type="evidence" value="ECO:0007669"/>
    <property type="project" value="UniProtKB-SubCell"/>
</dbReference>
<dbReference type="PANTHER" id="PTHR30158:SF24">
    <property type="entry name" value="HLYD FAMILY SECRETION PROTEIN"/>
    <property type="match status" value="1"/>
</dbReference>